<evidence type="ECO:0000313" key="4">
    <source>
        <dbReference type="EnsemblPlants" id="AET2Gv20211100.1"/>
    </source>
</evidence>
<reference evidence="5" key="2">
    <citation type="journal article" date="2017" name="Nat. Plants">
        <title>The Aegilops tauschii genome reveals multiple impacts of transposons.</title>
        <authorList>
            <person name="Zhao G."/>
            <person name="Zou C."/>
            <person name="Li K."/>
            <person name="Wang K."/>
            <person name="Li T."/>
            <person name="Gao L."/>
            <person name="Zhang X."/>
            <person name="Wang H."/>
            <person name="Yang Z."/>
            <person name="Liu X."/>
            <person name="Jiang W."/>
            <person name="Mao L."/>
            <person name="Kong X."/>
            <person name="Jiao Y."/>
            <person name="Jia J."/>
        </authorList>
    </citation>
    <scope>NUCLEOTIDE SEQUENCE [LARGE SCALE GENOMIC DNA]</scope>
    <source>
        <strain evidence="5">cv. AL8/78</strain>
    </source>
</reference>
<dbReference type="PANTHER" id="PTHR31105:SF51">
    <property type="entry name" value="OS07G0680600 PROTEIN"/>
    <property type="match status" value="1"/>
</dbReference>
<dbReference type="Pfam" id="PF11331">
    <property type="entry name" value="Zn_ribbon_12"/>
    <property type="match status" value="1"/>
</dbReference>
<reference evidence="5" key="1">
    <citation type="journal article" date="2014" name="Science">
        <title>Ancient hybridizations among the ancestral genomes of bread wheat.</title>
        <authorList>
            <consortium name="International Wheat Genome Sequencing Consortium,"/>
            <person name="Marcussen T."/>
            <person name="Sandve S.R."/>
            <person name="Heier L."/>
            <person name="Spannagl M."/>
            <person name="Pfeifer M."/>
            <person name="Jakobsen K.S."/>
            <person name="Wulff B.B."/>
            <person name="Steuernagel B."/>
            <person name="Mayer K.F."/>
            <person name="Olsen O.A."/>
        </authorList>
    </citation>
    <scope>NUCLEOTIDE SEQUENCE [LARGE SCALE GENOMIC DNA]</scope>
    <source>
        <strain evidence="5">cv. AL8/78</strain>
    </source>
</reference>
<evidence type="ECO:0000256" key="1">
    <source>
        <dbReference type="SAM" id="MobiDB-lite"/>
    </source>
</evidence>
<evidence type="ECO:0000259" key="3">
    <source>
        <dbReference type="Pfam" id="PF22910"/>
    </source>
</evidence>
<reference evidence="4" key="5">
    <citation type="journal article" date="2021" name="G3 (Bethesda)">
        <title>Aegilops tauschii genome assembly Aet v5.0 features greater sequence contiguity and improved annotation.</title>
        <authorList>
            <person name="Wang L."/>
            <person name="Zhu T."/>
            <person name="Rodriguez J.C."/>
            <person name="Deal K.R."/>
            <person name="Dubcovsky J."/>
            <person name="McGuire P.E."/>
            <person name="Lux T."/>
            <person name="Spannagl M."/>
            <person name="Mayer K.F.X."/>
            <person name="Baldrich P."/>
            <person name="Meyers B.C."/>
            <person name="Huo N."/>
            <person name="Gu Y.Q."/>
            <person name="Zhou H."/>
            <person name="Devos K.M."/>
            <person name="Bennetzen J.L."/>
            <person name="Unver T."/>
            <person name="Budak H."/>
            <person name="Gulick P.J."/>
            <person name="Galiba G."/>
            <person name="Kalapos B."/>
            <person name="Nelson D.R."/>
            <person name="Li P."/>
            <person name="You F.M."/>
            <person name="Luo M.C."/>
            <person name="Dvorak J."/>
        </authorList>
    </citation>
    <scope>NUCLEOTIDE SEQUENCE [LARGE SCALE GENOMIC DNA]</scope>
    <source>
        <strain evidence="4">cv. AL8/78</strain>
    </source>
</reference>
<feature type="region of interest" description="Disordered" evidence="1">
    <location>
        <begin position="698"/>
        <end position="768"/>
    </location>
</feature>
<evidence type="ECO:0000313" key="5">
    <source>
        <dbReference type="Proteomes" id="UP000015105"/>
    </source>
</evidence>
<feature type="compositionally biased region" description="Polar residues" evidence="1">
    <location>
        <begin position="112"/>
        <end position="143"/>
    </location>
</feature>
<dbReference type="InterPro" id="IPR055126">
    <property type="entry name" value="EDR4-like_N"/>
</dbReference>
<name>A0A453ANV7_AEGTS</name>
<reference evidence="4" key="4">
    <citation type="submission" date="2019-03" db="UniProtKB">
        <authorList>
            <consortium name="EnsemblPlants"/>
        </authorList>
    </citation>
    <scope>IDENTIFICATION</scope>
</reference>
<reference evidence="4" key="3">
    <citation type="journal article" date="2017" name="Nature">
        <title>Genome sequence of the progenitor of the wheat D genome Aegilops tauschii.</title>
        <authorList>
            <person name="Luo M.C."/>
            <person name="Gu Y.Q."/>
            <person name="Puiu D."/>
            <person name="Wang H."/>
            <person name="Twardziok S.O."/>
            <person name="Deal K.R."/>
            <person name="Huo N."/>
            <person name="Zhu T."/>
            <person name="Wang L."/>
            <person name="Wang Y."/>
            <person name="McGuire P.E."/>
            <person name="Liu S."/>
            <person name="Long H."/>
            <person name="Ramasamy R.K."/>
            <person name="Rodriguez J.C."/>
            <person name="Van S.L."/>
            <person name="Yuan L."/>
            <person name="Wang Z."/>
            <person name="Xia Z."/>
            <person name="Xiao L."/>
            <person name="Anderson O.D."/>
            <person name="Ouyang S."/>
            <person name="Liang Y."/>
            <person name="Zimin A.V."/>
            <person name="Pertea G."/>
            <person name="Qi P."/>
            <person name="Bennetzen J.L."/>
            <person name="Dai X."/>
            <person name="Dawson M.W."/>
            <person name="Muller H.G."/>
            <person name="Kugler K."/>
            <person name="Rivarola-Duarte L."/>
            <person name="Spannagl M."/>
            <person name="Mayer K.F.X."/>
            <person name="Lu F.H."/>
            <person name="Bevan M.W."/>
            <person name="Leroy P."/>
            <person name="Li P."/>
            <person name="You F.M."/>
            <person name="Sun Q."/>
            <person name="Liu Z."/>
            <person name="Lyons E."/>
            <person name="Wicker T."/>
            <person name="Salzberg S.L."/>
            <person name="Devos K.M."/>
            <person name="Dvorak J."/>
        </authorList>
    </citation>
    <scope>NUCLEOTIDE SEQUENCE [LARGE SCALE GENOMIC DNA]</scope>
    <source>
        <strain evidence="4">cv. AL8/78</strain>
    </source>
</reference>
<protein>
    <submittedName>
        <fullName evidence="4">Uncharacterized protein</fullName>
    </submittedName>
</protein>
<organism evidence="4 5">
    <name type="scientific">Aegilops tauschii subsp. strangulata</name>
    <name type="common">Goatgrass</name>
    <dbReference type="NCBI Taxonomy" id="200361"/>
    <lineage>
        <taxon>Eukaryota</taxon>
        <taxon>Viridiplantae</taxon>
        <taxon>Streptophyta</taxon>
        <taxon>Embryophyta</taxon>
        <taxon>Tracheophyta</taxon>
        <taxon>Spermatophyta</taxon>
        <taxon>Magnoliopsida</taxon>
        <taxon>Liliopsida</taxon>
        <taxon>Poales</taxon>
        <taxon>Poaceae</taxon>
        <taxon>BOP clade</taxon>
        <taxon>Pooideae</taxon>
        <taxon>Triticodae</taxon>
        <taxon>Triticeae</taxon>
        <taxon>Triticinae</taxon>
        <taxon>Aegilops</taxon>
    </lineage>
</organism>
<feature type="domain" description="Enhanced disease resistance 4-like N-terminal" evidence="3">
    <location>
        <begin position="8"/>
        <end position="39"/>
    </location>
</feature>
<feature type="compositionally biased region" description="Basic and acidic residues" evidence="1">
    <location>
        <begin position="272"/>
        <end position="284"/>
    </location>
</feature>
<dbReference type="Gramene" id="AET2Gv20211100.1">
    <property type="protein sequence ID" value="AET2Gv20211100.1"/>
    <property type="gene ID" value="AET2Gv20211100"/>
</dbReference>
<proteinExistence type="predicted"/>
<sequence length="768" mass="80866">MAISDTGARHVRCPRCRSVLQEPAGVPVYQCGGCGASLRGKFMSRSGDWIFAFPCNLSRGSDWVSFRGCAAKLRSGDTQGAAVSAAPSTERVLPSPRRSQARGGQLGGSGDVASTSGTTPDAPSTSGTTPDAPSTSYRGAGTTSRREAGDLTPPVVERKGRDHHRSADQVQVAGSSQPRVTRGAVSAPNASAAPSSASALPSPRRSQTQSSHLGAGEVASTSAPTPTPDVRTTSPRDAGTTSRRETGRALGTSGDLTPARKHHSSVQSPPNVEKKGHDHHRSADQEEDGGPSEPRRGRGTVSAPSAGANFAEMRGSERGREAETETDAARKKSPSPSRAAVGEAAPMPDRVADSRSAPAAASWRRRDDAAAAPVPAVAEEKAPSPPRHAPQKMSPLHEKILKTVDELKGDLSELFSQSPEAKPRTPSRPPRRPRQEGHAPHPAVPASRARHAAAAAAALHHRGNAGKHGQATLRGLPSRRYRRCRADPCGGHDARPAGPCRHSCCDHGHGRPECGSCRGHCCRPSRAQELARPAAAEAKKRAPPPRHHCRPVLKGAPFIVCSSCFTLVQVPAGFAVASAKVRDLRCGACSAVLSYSYRDPDRKKPADECSTAGSSPARHVGARPDLFSFIEDFAAEYGASSYSTTEDEQPLHVSRNSSFDTVVAAGEEAAARRHSHSLHRLMGYGSASELLLRRSPSLYEYGSPGKRSTPPSDASGRHDDRKGKGICVDDFTGDEDSDDSCTLRRSNGRRAGWTPGHGVPAAGAIRIR</sequence>
<dbReference type="EnsemblPlants" id="AET2Gv20211100.1">
    <property type="protein sequence ID" value="AET2Gv20211100.1"/>
    <property type="gene ID" value="AET2Gv20211100"/>
</dbReference>
<feature type="compositionally biased region" description="Basic and acidic residues" evidence="1">
    <location>
        <begin position="314"/>
        <end position="330"/>
    </location>
</feature>
<dbReference type="Pfam" id="PF22910">
    <property type="entry name" value="EDR4-like_1st"/>
    <property type="match status" value="1"/>
</dbReference>
<dbReference type="Proteomes" id="UP000015105">
    <property type="component" value="Chromosome 2D"/>
</dbReference>
<dbReference type="GO" id="GO:1900150">
    <property type="term" value="P:regulation of defense response to fungus"/>
    <property type="evidence" value="ECO:0007669"/>
    <property type="project" value="InterPro"/>
</dbReference>
<feature type="domain" description="Probable zinc-ribbon" evidence="2">
    <location>
        <begin position="555"/>
        <end position="596"/>
    </location>
</feature>
<accession>A0A453ANV7</accession>
<feature type="compositionally biased region" description="Low complexity" evidence="1">
    <location>
        <begin position="440"/>
        <end position="458"/>
    </location>
</feature>
<dbReference type="AlphaFoldDB" id="A0A453ANV7"/>
<feature type="compositionally biased region" description="Polar residues" evidence="1">
    <location>
        <begin position="219"/>
        <end position="241"/>
    </location>
</feature>
<dbReference type="STRING" id="200361.A0A453ANV7"/>
<keyword evidence="5" id="KW-1185">Reference proteome</keyword>
<dbReference type="PANTHER" id="PTHR31105">
    <property type="entry name" value="EXTRA-LARGE G-PROTEIN-LIKE"/>
    <property type="match status" value="1"/>
</dbReference>
<dbReference type="InterPro" id="IPR021480">
    <property type="entry name" value="Zinc_ribbon_12"/>
</dbReference>
<feature type="region of interest" description="Disordered" evidence="1">
    <location>
        <begin position="77"/>
        <end position="395"/>
    </location>
</feature>
<feature type="region of interest" description="Disordered" evidence="1">
    <location>
        <begin position="413"/>
        <end position="474"/>
    </location>
</feature>
<feature type="compositionally biased region" description="Low complexity" evidence="1">
    <location>
        <begin position="184"/>
        <end position="206"/>
    </location>
</feature>
<dbReference type="InterPro" id="IPR040244">
    <property type="entry name" value="EDR4-like"/>
</dbReference>
<feature type="compositionally biased region" description="Polar residues" evidence="1">
    <location>
        <begin position="168"/>
        <end position="179"/>
    </location>
</feature>
<evidence type="ECO:0000259" key="2">
    <source>
        <dbReference type="Pfam" id="PF11331"/>
    </source>
</evidence>